<keyword evidence="10" id="KW-1185">Reference proteome</keyword>
<keyword evidence="4 7" id="KW-0472">Membrane</keyword>
<comment type="similarity">
    <text evidence="5">Belongs to the SAT4 family.</text>
</comment>
<accession>A0AAE0IGZ1</accession>
<keyword evidence="3 7" id="KW-1133">Transmembrane helix</keyword>
<dbReference type="AlphaFoldDB" id="A0AAE0IGZ1"/>
<protein>
    <recommendedName>
        <fullName evidence="8">Rhodopsin domain-containing protein</fullName>
    </recommendedName>
</protein>
<evidence type="ECO:0000313" key="9">
    <source>
        <dbReference type="EMBL" id="KAK3324969.1"/>
    </source>
</evidence>
<gene>
    <name evidence="9" type="ORF">B0H66DRAFT_587829</name>
</gene>
<sequence length="404" mass="44515">MATFSIDDIPAMQPPLGVQPNFDNPETLHPVVVGVAIATMIAMVIVVGIRIFTKAYLMREMKVEEYFAIIATAGIIMWDSIFIHVSYGGFSRHLWDVRLVNVEHLAYVNYLAEISQALTMFAAKCSILFQLKRLFCPGQSRNAVFWALHVLLFLNAAYYLSAVFTFMFQCIPREKTWNRLLEGQCIDVAAATVVSGAVNLFLDLGILVVPIWAIFHLQLPMKRKLGISAVFGVGIVTCAIAAVGVVLRVPLLSDPDLTWIITKVGIWTMVEYFGTILVGCMPSFPRFFLYLRGRDPSTAASASKECSGHSGSMPPSRQTNAPSLYHSAVMQSNNKSVRSIGMAVTTSEESFAEPTYIELEDGTYQHDEGLYVQFSAAGGRSGLKEDGMGRKVVDWSPLSSRASL</sequence>
<feature type="transmembrane region" description="Helical" evidence="7">
    <location>
        <begin position="188"/>
        <end position="215"/>
    </location>
</feature>
<dbReference type="InterPro" id="IPR049326">
    <property type="entry name" value="Rhodopsin_dom_fungi"/>
</dbReference>
<comment type="caution">
    <text evidence="9">The sequence shown here is derived from an EMBL/GenBank/DDBJ whole genome shotgun (WGS) entry which is preliminary data.</text>
</comment>
<name>A0AAE0IGZ1_9PEZI</name>
<dbReference type="Pfam" id="PF20684">
    <property type="entry name" value="Fung_rhodopsin"/>
    <property type="match status" value="1"/>
</dbReference>
<feature type="transmembrane region" description="Helical" evidence="7">
    <location>
        <begin position="65"/>
        <end position="87"/>
    </location>
</feature>
<evidence type="ECO:0000256" key="5">
    <source>
        <dbReference type="ARBA" id="ARBA00038359"/>
    </source>
</evidence>
<feature type="transmembrane region" description="Helical" evidence="7">
    <location>
        <begin position="143"/>
        <end position="168"/>
    </location>
</feature>
<organism evidence="9 10">
    <name type="scientific">Apodospora peruviana</name>
    <dbReference type="NCBI Taxonomy" id="516989"/>
    <lineage>
        <taxon>Eukaryota</taxon>
        <taxon>Fungi</taxon>
        <taxon>Dikarya</taxon>
        <taxon>Ascomycota</taxon>
        <taxon>Pezizomycotina</taxon>
        <taxon>Sordariomycetes</taxon>
        <taxon>Sordariomycetidae</taxon>
        <taxon>Sordariales</taxon>
        <taxon>Lasiosphaeriaceae</taxon>
        <taxon>Apodospora</taxon>
    </lineage>
</organism>
<evidence type="ECO:0000256" key="2">
    <source>
        <dbReference type="ARBA" id="ARBA00022692"/>
    </source>
</evidence>
<feature type="transmembrane region" description="Helical" evidence="7">
    <location>
        <begin position="31"/>
        <end position="53"/>
    </location>
</feature>
<dbReference type="InterPro" id="IPR052337">
    <property type="entry name" value="SAT4-like"/>
</dbReference>
<dbReference type="EMBL" id="JAUEDM010000002">
    <property type="protein sequence ID" value="KAK3324969.1"/>
    <property type="molecule type" value="Genomic_DNA"/>
</dbReference>
<feature type="transmembrane region" description="Helical" evidence="7">
    <location>
        <begin position="259"/>
        <end position="284"/>
    </location>
</feature>
<proteinExistence type="inferred from homology"/>
<evidence type="ECO:0000313" key="10">
    <source>
        <dbReference type="Proteomes" id="UP001283341"/>
    </source>
</evidence>
<feature type="domain" description="Rhodopsin" evidence="8">
    <location>
        <begin position="49"/>
        <end position="284"/>
    </location>
</feature>
<comment type="subcellular location">
    <subcellularLocation>
        <location evidence="1">Membrane</location>
        <topology evidence="1">Multi-pass membrane protein</topology>
    </subcellularLocation>
</comment>
<feature type="transmembrane region" description="Helical" evidence="7">
    <location>
        <begin position="227"/>
        <end position="247"/>
    </location>
</feature>
<reference evidence="9" key="2">
    <citation type="submission" date="2023-06" db="EMBL/GenBank/DDBJ databases">
        <authorList>
            <consortium name="Lawrence Berkeley National Laboratory"/>
            <person name="Haridas S."/>
            <person name="Hensen N."/>
            <person name="Bonometti L."/>
            <person name="Westerberg I."/>
            <person name="Brannstrom I.O."/>
            <person name="Guillou S."/>
            <person name="Cros-Aarteil S."/>
            <person name="Calhoun S."/>
            <person name="Kuo A."/>
            <person name="Mondo S."/>
            <person name="Pangilinan J."/>
            <person name="Riley R."/>
            <person name="Labutti K."/>
            <person name="Andreopoulos B."/>
            <person name="Lipzen A."/>
            <person name="Chen C."/>
            <person name="Yanf M."/>
            <person name="Daum C."/>
            <person name="Ng V."/>
            <person name="Clum A."/>
            <person name="Steindorff A."/>
            <person name="Ohm R."/>
            <person name="Martin F."/>
            <person name="Silar P."/>
            <person name="Natvig D."/>
            <person name="Lalanne C."/>
            <person name="Gautier V."/>
            <person name="Ament-Velasquez S.L."/>
            <person name="Kruys A."/>
            <person name="Hutchinson M.I."/>
            <person name="Powell A.J."/>
            <person name="Barry K."/>
            <person name="Miller A.N."/>
            <person name="Grigoriev I.V."/>
            <person name="Debuchy R."/>
            <person name="Gladieux P."/>
            <person name="Thoren M.H."/>
            <person name="Johannesson H."/>
        </authorList>
    </citation>
    <scope>NUCLEOTIDE SEQUENCE</scope>
    <source>
        <strain evidence="9">CBS 118394</strain>
    </source>
</reference>
<dbReference type="PANTHER" id="PTHR33048">
    <property type="entry name" value="PTH11-LIKE INTEGRAL MEMBRANE PROTEIN (AFU_ORTHOLOGUE AFUA_5G11245)"/>
    <property type="match status" value="1"/>
</dbReference>
<evidence type="ECO:0000256" key="3">
    <source>
        <dbReference type="ARBA" id="ARBA00022989"/>
    </source>
</evidence>
<evidence type="ECO:0000256" key="6">
    <source>
        <dbReference type="SAM" id="MobiDB-lite"/>
    </source>
</evidence>
<feature type="region of interest" description="Disordered" evidence="6">
    <location>
        <begin position="301"/>
        <end position="320"/>
    </location>
</feature>
<dbReference type="PANTHER" id="PTHR33048:SF47">
    <property type="entry name" value="INTEGRAL MEMBRANE PROTEIN-RELATED"/>
    <property type="match status" value="1"/>
</dbReference>
<evidence type="ECO:0000259" key="8">
    <source>
        <dbReference type="Pfam" id="PF20684"/>
    </source>
</evidence>
<keyword evidence="2 7" id="KW-0812">Transmembrane</keyword>
<evidence type="ECO:0000256" key="1">
    <source>
        <dbReference type="ARBA" id="ARBA00004141"/>
    </source>
</evidence>
<evidence type="ECO:0000256" key="4">
    <source>
        <dbReference type="ARBA" id="ARBA00023136"/>
    </source>
</evidence>
<dbReference type="Proteomes" id="UP001283341">
    <property type="component" value="Unassembled WGS sequence"/>
</dbReference>
<reference evidence="9" key="1">
    <citation type="journal article" date="2023" name="Mol. Phylogenet. Evol.">
        <title>Genome-scale phylogeny and comparative genomics of the fungal order Sordariales.</title>
        <authorList>
            <person name="Hensen N."/>
            <person name="Bonometti L."/>
            <person name="Westerberg I."/>
            <person name="Brannstrom I.O."/>
            <person name="Guillou S."/>
            <person name="Cros-Aarteil S."/>
            <person name="Calhoun S."/>
            <person name="Haridas S."/>
            <person name="Kuo A."/>
            <person name="Mondo S."/>
            <person name="Pangilinan J."/>
            <person name="Riley R."/>
            <person name="LaButti K."/>
            <person name="Andreopoulos B."/>
            <person name="Lipzen A."/>
            <person name="Chen C."/>
            <person name="Yan M."/>
            <person name="Daum C."/>
            <person name="Ng V."/>
            <person name="Clum A."/>
            <person name="Steindorff A."/>
            <person name="Ohm R.A."/>
            <person name="Martin F."/>
            <person name="Silar P."/>
            <person name="Natvig D.O."/>
            <person name="Lalanne C."/>
            <person name="Gautier V."/>
            <person name="Ament-Velasquez S.L."/>
            <person name="Kruys A."/>
            <person name="Hutchinson M.I."/>
            <person name="Powell A.J."/>
            <person name="Barry K."/>
            <person name="Miller A.N."/>
            <person name="Grigoriev I.V."/>
            <person name="Debuchy R."/>
            <person name="Gladieux P."/>
            <person name="Hiltunen Thoren M."/>
            <person name="Johannesson H."/>
        </authorList>
    </citation>
    <scope>NUCLEOTIDE SEQUENCE</scope>
    <source>
        <strain evidence="9">CBS 118394</strain>
    </source>
</reference>
<dbReference type="GO" id="GO:0016020">
    <property type="term" value="C:membrane"/>
    <property type="evidence" value="ECO:0007669"/>
    <property type="project" value="UniProtKB-SubCell"/>
</dbReference>
<feature type="compositionally biased region" description="Polar residues" evidence="6">
    <location>
        <begin position="309"/>
        <end position="320"/>
    </location>
</feature>
<evidence type="ECO:0000256" key="7">
    <source>
        <dbReference type="SAM" id="Phobius"/>
    </source>
</evidence>